<keyword evidence="2" id="KW-1185">Reference proteome</keyword>
<gene>
    <name evidence="1" type="ORF">L207DRAFT_86945</name>
</gene>
<dbReference type="AlphaFoldDB" id="A0A2J6RDR7"/>
<organism evidence="1 2">
    <name type="scientific">Hyaloscypha variabilis (strain UAMH 11265 / GT02V1 / F)</name>
    <name type="common">Meliniomyces variabilis</name>
    <dbReference type="NCBI Taxonomy" id="1149755"/>
    <lineage>
        <taxon>Eukaryota</taxon>
        <taxon>Fungi</taxon>
        <taxon>Dikarya</taxon>
        <taxon>Ascomycota</taxon>
        <taxon>Pezizomycotina</taxon>
        <taxon>Leotiomycetes</taxon>
        <taxon>Helotiales</taxon>
        <taxon>Hyaloscyphaceae</taxon>
        <taxon>Hyaloscypha</taxon>
        <taxon>Hyaloscypha variabilis</taxon>
    </lineage>
</organism>
<dbReference type="OrthoDB" id="4761172at2759"/>
<dbReference type="Proteomes" id="UP000235786">
    <property type="component" value="Unassembled WGS sequence"/>
</dbReference>
<dbReference type="EMBL" id="KZ613950">
    <property type="protein sequence ID" value="PMD36655.1"/>
    <property type="molecule type" value="Genomic_DNA"/>
</dbReference>
<evidence type="ECO:0000313" key="1">
    <source>
        <dbReference type="EMBL" id="PMD36655.1"/>
    </source>
</evidence>
<name>A0A2J6RDR7_HYAVF</name>
<proteinExistence type="predicted"/>
<reference evidence="1 2" key="1">
    <citation type="submission" date="2016-04" db="EMBL/GenBank/DDBJ databases">
        <title>A degradative enzymes factory behind the ericoid mycorrhizal symbiosis.</title>
        <authorList>
            <consortium name="DOE Joint Genome Institute"/>
            <person name="Martino E."/>
            <person name="Morin E."/>
            <person name="Grelet G."/>
            <person name="Kuo A."/>
            <person name="Kohler A."/>
            <person name="Daghino S."/>
            <person name="Barry K."/>
            <person name="Choi C."/>
            <person name="Cichocki N."/>
            <person name="Clum A."/>
            <person name="Copeland A."/>
            <person name="Hainaut M."/>
            <person name="Haridas S."/>
            <person name="Labutti K."/>
            <person name="Lindquist E."/>
            <person name="Lipzen A."/>
            <person name="Khouja H.-R."/>
            <person name="Murat C."/>
            <person name="Ohm R."/>
            <person name="Olson A."/>
            <person name="Spatafora J."/>
            <person name="Veneault-Fourrey C."/>
            <person name="Henrissat B."/>
            <person name="Grigoriev I."/>
            <person name="Martin F."/>
            <person name="Perotto S."/>
        </authorList>
    </citation>
    <scope>NUCLEOTIDE SEQUENCE [LARGE SCALE GENOMIC DNA]</scope>
    <source>
        <strain evidence="1 2">F</strain>
    </source>
</reference>
<accession>A0A2J6RDR7</accession>
<protein>
    <submittedName>
        <fullName evidence="1">Uncharacterized protein</fullName>
    </submittedName>
</protein>
<sequence length="160" mass="17627">MPTHNKFVFENVQRIKLHLRGPEARKAIPLPKPCVKLKSLEISVSKYSAWYMTKREFANIGGQNRARAWDSIVTLKDARGVEELKELLAIGGLEGVKVSNAKAPKSMTGRLKAEVGRFEKFLKKKLDRGRAGALQGGGIRAAMETLDIDVADLSGGLQKL</sequence>
<evidence type="ECO:0000313" key="2">
    <source>
        <dbReference type="Proteomes" id="UP000235786"/>
    </source>
</evidence>